<protein>
    <submittedName>
        <fullName evidence="2">Uncharacterized protein</fullName>
    </submittedName>
</protein>
<reference evidence="2" key="1">
    <citation type="submission" date="2022-11" db="UniProtKB">
        <authorList>
            <consortium name="WormBaseParasite"/>
        </authorList>
    </citation>
    <scope>IDENTIFICATION</scope>
</reference>
<proteinExistence type="predicted"/>
<sequence length="951" mass="111475">MEDIIAEIGSLITINALTGALFAMEKEETYYEKGQNVKLLEECFTKIKKLNKTVCIDSDEDEIHSWLSFDCALEIFKDLHHIIDSYYPEQWNNFCMIENETLRDNFLEIAKILYPVIEQITDESLLACLNILPENIIPSKKIVSPNDENADQKWKEKASECLKNNLKRVRKAGCTLCQYDYSLFSSGCVHEFDDKRNSRYAYSQQSEDVYQILVKRNLQDLIQSASYYFYVISSADAEKKVTIRLTVGEDGVTQIPPSLYAEGEKKMNISFTVDSDGNILIGNFIWMRPSVNKNLIPEIFMVAAFYEEAIAEYDNNLMKSVQCFKNQKNAILLAQRMNKMLTKIDDETLCKKLIRIFPETLYEKWSGDPDYIFQIMMNAFTELEKRSISWSMNFNGHFLISEYMTLTAKHLSKIKNFNEFEKLLTGLREPVHNYLTCKEEIMYARNKEKRVIRTKTDASKIFNVREKYSDIRVDPNLALVIESVLIIHPEDFLRHTEEGVTDILNIINIIKLAFNSTEDILFQFGHVDFPILTSIFYNADEQEIQYADNLKAFLQDTVNVKIEEKTKMFMINDSLRIHPKSFFHLQNARNVMAVVKQFDPKHLLLYQETVVKKDLETKIKKQKNINLEEHCLSKIGEILLRYKDNIKADAIRKHLNEQEDDLKSLCVNGHFLFKEPFSYKMFNKNGEVKLSKEIIIIALNIASDLDENCKCKDMIDFTLLAFTINEYGKKGRQERENELIKTSESKIPYSLMLTSSEHYNKLMEFLMGQIKKIKICNKNQQFSFIELENWLNKCEKYDSLEKCLTEQRQQMEKDFLMRLEQIVSKERLEFEQPRKICLTMIGKLFWKNITKINFPGIEHIYLNEDEKEMHGIENLRIKSVKIFKEGIAYIWLKDGTKLRFNDNLFILAMKYSASLKENLKCQNTFDFNSVLEIRNSAGWFIKFLNSITQPE</sequence>
<evidence type="ECO:0000313" key="2">
    <source>
        <dbReference type="WBParaSite" id="ES5_v2.g10405.t1"/>
    </source>
</evidence>
<accession>A0AC34F076</accession>
<organism evidence="1 2">
    <name type="scientific">Panagrolaimus sp. ES5</name>
    <dbReference type="NCBI Taxonomy" id="591445"/>
    <lineage>
        <taxon>Eukaryota</taxon>
        <taxon>Metazoa</taxon>
        <taxon>Ecdysozoa</taxon>
        <taxon>Nematoda</taxon>
        <taxon>Chromadorea</taxon>
        <taxon>Rhabditida</taxon>
        <taxon>Tylenchina</taxon>
        <taxon>Panagrolaimomorpha</taxon>
        <taxon>Panagrolaimoidea</taxon>
        <taxon>Panagrolaimidae</taxon>
        <taxon>Panagrolaimus</taxon>
    </lineage>
</organism>
<evidence type="ECO:0000313" key="1">
    <source>
        <dbReference type="Proteomes" id="UP000887579"/>
    </source>
</evidence>
<name>A0AC34F076_9BILA</name>
<dbReference type="WBParaSite" id="ES5_v2.g10405.t1">
    <property type="protein sequence ID" value="ES5_v2.g10405.t1"/>
    <property type="gene ID" value="ES5_v2.g10405"/>
</dbReference>
<dbReference type="Proteomes" id="UP000887579">
    <property type="component" value="Unplaced"/>
</dbReference>